<evidence type="ECO:0000259" key="7">
    <source>
        <dbReference type="Pfam" id="PF15985"/>
    </source>
</evidence>
<keyword evidence="4" id="KW-0271">Exosome</keyword>
<dbReference type="AlphaFoldDB" id="A0A9N9G6Z3"/>
<dbReference type="GO" id="GO:0071051">
    <property type="term" value="P:poly(A)-dependent snoRNA 3'-end processing"/>
    <property type="evidence" value="ECO:0007669"/>
    <property type="project" value="TreeGrafter"/>
</dbReference>
<feature type="domain" description="K Homology" evidence="7">
    <location>
        <begin position="192"/>
        <end position="233"/>
    </location>
</feature>
<dbReference type="InterPro" id="IPR004088">
    <property type="entry name" value="KH_dom_type_1"/>
</dbReference>
<dbReference type="PANTHER" id="PTHR21321">
    <property type="entry name" value="PNAS-3 RELATED"/>
    <property type="match status" value="1"/>
</dbReference>
<dbReference type="InterPro" id="IPR026699">
    <property type="entry name" value="Exosome_RNA_bind1/RRP40/RRP4"/>
</dbReference>
<dbReference type="GO" id="GO:0003723">
    <property type="term" value="F:RNA binding"/>
    <property type="evidence" value="ECO:0007669"/>
    <property type="project" value="UniProtKB-KW"/>
</dbReference>
<comment type="caution">
    <text evidence="9">The sequence shown here is derived from an EMBL/GenBank/DDBJ whole genome shotgun (WGS) entry which is preliminary data.</text>
</comment>
<keyword evidence="3" id="KW-0698">rRNA processing</keyword>
<dbReference type="FunFam" id="2.40.50.140:FF:000038">
    <property type="entry name" value="Exosome complex component RRP4"/>
    <property type="match status" value="1"/>
</dbReference>
<feature type="domain" description="RRP4 S1" evidence="8">
    <location>
        <begin position="98"/>
        <end position="169"/>
    </location>
</feature>
<sequence length="295" mass="33065">MNVEFLLPEARQNDDDVEMIDVSDKFVTPGETISVDAQYMRFGINDITISLCKDFKHYSLSRSHGTFSDEKDGIIKSSLAGRVEIVNKLISVRTVHSRYNAEIGDLIVGRITEVAQKRWKVDINSRQDAVLLLSSINLPGGVMRRKTEEDELQMRKFFSDGDILAAEVSGTFQDGAASIQTRSHKYGKLRNGSFVSVPPSLVQRCKTHFHVLSCGVDVVLGLNGYIWVCKHTPSLQDVDSETIYSHKNEPISDATRESIARVCNCITSLARKFKIINDSSITLAYEESFETQHID</sequence>
<dbReference type="Pfam" id="PF21266">
    <property type="entry name" value="S1_RRP4"/>
    <property type="match status" value="1"/>
</dbReference>
<dbReference type="GO" id="GO:0034475">
    <property type="term" value="P:U4 snRNA 3'-end processing"/>
    <property type="evidence" value="ECO:0007669"/>
    <property type="project" value="TreeGrafter"/>
</dbReference>
<dbReference type="GO" id="GO:0000177">
    <property type="term" value="C:cytoplasmic exosome (RNase complex)"/>
    <property type="evidence" value="ECO:0007669"/>
    <property type="project" value="TreeGrafter"/>
</dbReference>
<evidence type="ECO:0000256" key="6">
    <source>
        <dbReference type="ARBA" id="ARBA00023242"/>
    </source>
</evidence>
<dbReference type="GO" id="GO:0071038">
    <property type="term" value="P:TRAMP-dependent tRNA surveillance pathway"/>
    <property type="evidence" value="ECO:0007669"/>
    <property type="project" value="TreeGrafter"/>
</dbReference>
<dbReference type="GO" id="GO:0071035">
    <property type="term" value="P:nuclear polyadenylation-dependent rRNA catabolic process"/>
    <property type="evidence" value="ECO:0007669"/>
    <property type="project" value="TreeGrafter"/>
</dbReference>
<evidence type="ECO:0000313" key="9">
    <source>
        <dbReference type="EMBL" id="CAG8581423.1"/>
    </source>
</evidence>
<dbReference type="InterPro" id="IPR048565">
    <property type="entry name" value="S1_RRP4"/>
</dbReference>
<dbReference type="Gene3D" id="2.40.50.100">
    <property type="match status" value="1"/>
</dbReference>
<dbReference type="GO" id="GO:0071028">
    <property type="term" value="P:nuclear mRNA surveillance"/>
    <property type="evidence" value="ECO:0007669"/>
    <property type="project" value="UniProtKB-ARBA"/>
</dbReference>
<dbReference type="Proteomes" id="UP000789572">
    <property type="component" value="Unassembled WGS sequence"/>
</dbReference>
<name>A0A9N9G6Z3_9GLOM</name>
<dbReference type="OrthoDB" id="1650at2759"/>
<comment type="similarity">
    <text evidence="2">Belongs to the RRP4 family.</text>
</comment>
<dbReference type="Pfam" id="PF15985">
    <property type="entry name" value="KH_6"/>
    <property type="match status" value="1"/>
</dbReference>
<dbReference type="GO" id="GO:0071034">
    <property type="term" value="P:CUT catabolic process"/>
    <property type="evidence" value="ECO:0007669"/>
    <property type="project" value="TreeGrafter"/>
</dbReference>
<dbReference type="CDD" id="cd22525">
    <property type="entry name" value="KH-I_Rrp4_eukar"/>
    <property type="match status" value="1"/>
</dbReference>
<keyword evidence="6" id="KW-0539">Nucleus</keyword>
<dbReference type="InterPro" id="IPR012340">
    <property type="entry name" value="NA-bd_OB-fold"/>
</dbReference>
<gene>
    <name evidence="9" type="ORF">POCULU_LOCUS6509</name>
</gene>
<dbReference type="GO" id="GO:0000176">
    <property type="term" value="C:nuclear exosome (RNase complex)"/>
    <property type="evidence" value="ECO:0007669"/>
    <property type="project" value="UniProtKB-ARBA"/>
</dbReference>
<dbReference type="GO" id="GO:0000467">
    <property type="term" value="P:exonucleolytic trimming to generate mature 3'-end of 5.8S rRNA from tricistronic rRNA transcript (SSU-rRNA, 5.8S rRNA, LSU-rRNA)"/>
    <property type="evidence" value="ECO:0007669"/>
    <property type="project" value="TreeGrafter"/>
</dbReference>
<dbReference type="PANTHER" id="PTHR21321:SF4">
    <property type="entry name" value="EXOSOME COMPLEX COMPONENT RRP4"/>
    <property type="match status" value="1"/>
</dbReference>
<dbReference type="EMBL" id="CAJVPJ010001215">
    <property type="protein sequence ID" value="CAG8581423.1"/>
    <property type="molecule type" value="Genomic_DNA"/>
</dbReference>
<keyword evidence="5" id="KW-0694">RNA-binding</keyword>
<evidence type="ECO:0000256" key="2">
    <source>
        <dbReference type="ARBA" id="ARBA00009155"/>
    </source>
</evidence>
<evidence type="ECO:0000256" key="5">
    <source>
        <dbReference type="ARBA" id="ARBA00022884"/>
    </source>
</evidence>
<evidence type="ECO:0000256" key="3">
    <source>
        <dbReference type="ARBA" id="ARBA00022552"/>
    </source>
</evidence>
<dbReference type="InterPro" id="IPR036612">
    <property type="entry name" value="KH_dom_type_1_sf"/>
</dbReference>
<evidence type="ECO:0000313" key="10">
    <source>
        <dbReference type="Proteomes" id="UP000789572"/>
    </source>
</evidence>
<evidence type="ECO:0000259" key="8">
    <source>
        <dbReference type="Pfam" id="PF21266"/>
    </source>
</evidence>
<dbReference type="SUPFAM" id="SSF54791">
    <property type="entry name" value="Eukaryotic type KH-domain (KH-domain type I)"/>
    <property type="match status" value="1"/>
</dbReference>
<comment type="subcellular location">
    <subcellularLocation>
        <location evidence="1">Nucleus</location>
    </subcellularLocation>
</comment>
<dbReference type="CDD" id="cd05789">
    <property type="entry name" value="S1_Rrp4"/>
    <property type="match status" value="1"/>
</dbReference>
<dbReference type="SUPFAM" id="SSF50249">
    <property type="entry name" value="Nucleic acid-binding proteins"/>
    <property type="match status" value="1"/>
</dbReference>
<evidence type="ECO:0000256" key="4">
    <source>
        <dbReference type="ARBA" id="ARBA00022835"/>
    </source>
</evidence>
<organism evidence="9 10">
    <name type="scientific">Paraglomus occultum</name>
    <dbReference type="NCBI Taxonomy" id="144539"/>
    <lineage>
        <taxon>Eukaryota</taxon>
        <taxon>Fungi</taxon>
        <taxon>Fungi incertae sedis</taxon>
        <taxon>Mucoromycota</taxon>
        <taxon>Glomeromycotina</taxon>
        <taxon>Glomeromycetes</taxon>
        <taxon>Paraglomerales</taxon>
        <taxon>Paraglomeraceae</taxon>
        <taxon>Paraglomus</taxon>
    </lineage>
</organism>
<reference evidence="9" key="1">
    <citation type="submission" date="2021-06" db="EMBL/GenBank/DDBJ databases">
        <authorList>
            <person name="Kallberg Y."/>
            <person name="Tangrot J."/>
            <person name="Rosling A."/>
        </authorList>
    </citation>
    <scope>NUCLEOTIDE SEQUENCE</scope>
    <source>
        <strain evidence="9">IA702</strain>
    </source>
</reference>
<proteinExistence type="inferred from homology"/>
<evidence type="ECO:0000256" key="1">
    <source>
        <dbReference type="ARBA" id="ARBA00004123"/>
    </source>
</evidence>
<dbReference type="Gene3D" id="2.40.50.140">
    <property type="entry name" value="Nucleic acid-binding proteins"/>
    <property type="match status" value="1"/>
</dbReference>
<keyword evidence="10" id="KW-1185">Reference proteome</keyword>
<protein>
    <submittedName>
        <fullName evidence="9">9594_t:CDS:1</fullName>
    </submittedName>
</protein>
<accession>A0A9N9G6Z3</accession>